<dbReference type="InterPro" id="IPR011766">
    <property type="entry name" value="TPP_enzyme_TPP-bd"/>
</dbReference>
<dbReference type="AlphaFoldDB" id="L0HKN6"/>
<dbReference type="SUPFAM" id="SSF52518">
    <property type="entry name" value="Thiamin diphosphate-binding fold (THDP-binding)"/>
    <property type="match status" value="1"/>
</dbReference>
<dbReference type="InParanoid" id="L0HKN6"/>
<dbReference type="STRING" id="593750.Metfor_2908"/>
<dbReference type="CDD" id="cd03376">
    <property type="entry name" value="TPP_PFOR_porB_like"/>
    <property type="match status" value="1"/>
</dbReference>
<feature type="domain" description="Thiamine pyrophosphate enzyme TPP-binding" evidence="3">
    <location>
        <begin position="80"/>
        <end position="225"/>
    </location>
</feature>
<dbReference type="Pfam" id="PF02775">
    <property type="entry name" value="TPP_enzyme_C"/>
    <property type="match status" value="1"/>
</dbReference>
<organism evidence="4 5">
    <name type="scientific">Methanoregula formicica (strain DSM 22288 / NBRC 105244 / SMSP)</name>
    <dbReference type="NCBI Taxonomy" id="593750"/>
    <lineage>
        <taxon>Archaea</taxon>
        <taxon>Methanobacteriati</taxon>
        <taxon>Methanobacteriota</taxon>
        <taxon>Stenosarchaea group</taxon>
        <taxon>Methanomicrobia</taxon>
        <taxon>Methanomicrobiales</taxon>
        <taxon>Methanoregulaceae</taxon>
        <taxon>Methanoregula</taxon>
    </lineage>
</organism>
<dbReference type="KEGG" id="mfo:Metfor_2908"/>
<reference evidence="5" key="1">
    <citation type="submission" date="2011-12" db="EMBL/GenBank/DDBJ databases">
        <title>Complete sequence of Methanoregula formicicum SMSP.</title>
        <authorList>
            <person name="Lucas S."/>
            <person name="Han J."/>
            <person name="Lapidus A."/>
            <person name="Cheng J.-F."/>
            <person name="Goodwin L."/>
            <person name="Pitluck S."/>
            <person name="Peters L."/>
            <person name="Ovchinnikova G."/>
            <person name="Teshima H."/>
            <person name="Detter J.C."/>
            <person name="Han C."/>
            <person name="Tapia R."/>
            <person name="Land M."/>
            <person name="Hauser L."/>
            <person name="Kyrpides N."/>
            <person name="Ivanova N."/>
            <person name="Pagani I."/>
            <person name="Imachi H."/>
            <person name="Tamaki H."/>
            <person name="Sekiguchi Y."/>
            <person name="Kamagata Y."/>
            <person name="Cadillo-Quiroz H."/>
            <person name="Zinder S."/>
            <person name="Liu W.-T."/>
            <person name="Woyke T."/>
        </authorList>
    </citation>
    <scope>NUCLEOTIDE SEQUENCE [LARGE SCALE GENOMIC DNA]</scope>
    <source>
        <strain evidence="5">DSM 22288 / NBRC 105244 / SMSP</strain>
    </source>
</reference>
<sequence length="318" mass="34290">MINNDRSQDRVLRSPIIHNHLQELDTIPEIPKEEYILKCTSACAGCSDSLSLRYVLKAAGPDTVLVVPACCTSVIQGIYPNTAFNVPVYNIAFGAAAACASGMSNAFRAAGKKTNVIVYAGDGGTLDIGIQAMSGAFERGTDFLYICYDNEAYGNTGMQRSSGTPLGARTTTTPAGKTDAKKDIDAIAAAHDLPYQATACAAYPQDLFKKVQKALAIRGPSFIHILAPCPPGWRYSTEKSVEMGKLAVKSGMWVLYEREYGKLTIGPQSKVAMKKPIPLEDYLKPQGRFKGIDPKTVDILKQRIAKNFAKLAAEEATP</sequence>
<name>L0HKN6_METFS</name>
<dbReference type="GO" id="GO:0016491">
    <property type="term" value="F:oxidoreductase activity"/>
    <property type="evidence" value="ECO:0007669"/>
    <property type="project" value="UniProtKB-KW"/>
</dbReference>
<dbReference type="InterPro" id="IPR051479">
    <property type="entry name" value="PorB-like"/>
</dbReference>
<evidence type="ECO:0000313" key="5">
    <source>
        <dbReference type="Proteomes" id="UP000010824"/>
    </source>
</evidence>
<reference evidence="4 5" key="2">
    <citation type="journal article" date="2014" name="Genome Announc.">
        <title>Complete Genome Sequence of Methanoregula formicica SMSPT, a Mesophilic Hydrogenotrophic Methanogen Isolated from a Methanogenic Upflow Anaerobic Sludge Blanket Reactor.</title>
        <authorList>
            <person name="Yamamoto K."/>
            <person name="Tamaki H."/>
            <person name="Cadillo-Quiroz H."/>
            <person name="Imachi H."/>
            <person name="Kyrpides N."/>
            <person name="Woyke T."/>
            <person name="Goodwin L."/>
            <person name="Zinder S.H."/>
            <person name="Kamagata Y."/>
            <person name="Liu W.T."/>
        </authorList>
    </citation>
    <scope>NUCLEOTIDE SEQUENCE [LARGE SCALE GENOMIC DNA]</scope>
    <source>
        <strain evidence="5">DSM 22288 / NBRC 105244 / SMSP</strain>
    </source>
</reference>
<dbReference type="Gene3D" id="3.40.50.970">
    <property type="match status" value="2"/>
</dbReference>
<dbReference type="GO" id="GO:0030976">
    <property type="term" value="F:thiamine pyrophosphate binding"/>
    <property type="evidence" value="ECO:0007669"/>
    <property type="project" value="InterPro"/>
</dbReference>
<evidence type="ECO:0000256" key="2">
    <source>
        <dbReference type="ARBA" id="ARBA00023002"/>
    </source>
</evidence>
<keyword evidence="2" id="KW-0560">Oxidoreductase</keyword>
<dbReference type="PANTHER" id="PTHR42897">
    <property type="entry name" value="PYRUVATE SYNTHASE SUBUNIT PORB"/>
    <property type="match status" value="1"/>
</dbReference>
<dbReference type="GO" id="GO:0044272">
    <property type="term" value="P:sulfur compound biosynthetic process"/>
    <property type="evidence" value="ECO:0007669"/>
    <property type="project" value="UniProtKB-ARBA"/>
</dbReference>
<keyword evidence="5" id="KW-1185">Reference proteome</keyword>
<evidence type="ECO:0000259" key="3">
    <source>
        <dbReference type="Pfam" id="PF02775"/>
    </source>
</evidence>
<evidence type="ECO:0000313" key="4">
    <source>
        <dbReference type="EMBL" id="AGB03888.1"/>
    </source>
</evidence>
<dbReference type="EMBL" id="CP003167">
    <property type="protein sequence ID" value="AGB03888.1"/>
    <property type="molecule type" value="Genomic_DNA"/>
</dbReference>
<dbReference type="GO" id="GO:0006082">
    <property type="term" value="P:organic acid metabolic process"/>
    <property type="evidence" value="ECO:0007669"/>
    <property type="project" value="UniProtKB-ARBA"/>
</dbReference>
<dbReference type="PANTHER" id="PTHR42897:SF1">
    <property type="entry name" value="2-OXOACID OXIDOREDUCTASE (FERREDOXIN)"/>
    <property type="match status" value="1"/>
</dbReference>
<dbReference type="InterPro" id="IPR029061">
    <property type="entry name" value="THDP-binding"/>
</dbReference>
<accession>L0HKN6</accession>
<evidence type="ECO:0000256" key="1">
    <source>
        <dbReference type="ARBA" id="ARBA00011595"/>
    </source>
</evidence>
<comment type="subunit">
    <text evidence="1">Heterotetramer of one alpha, one beta, one delta and one gamma chain.</text>
</comment>
<protein>
    <submittedName>
        <fullName evidence="4">2-oxoacid:ferredoxin oxidoreductase, beta subunit</fullName>
    </submittedName>
</protein>
<dbReference type="HOGENOM" id="CLU_058423_0_0_2"/>
<proteinExistence type="predicted"/>
<dbReference type="eggNOG" id="arCOG01601">
    <property type="taxonomic scope" value="Archaea"/>
</dbReference>
<gene>
    <name evidence="4" type="ordered locus">Metfor_2908</name>
</gene>
<dbReference type="Proteomes" id="UP000010824">
    <property type="component" value="Chromosome"/>
</dbReference>